<gene>
    <name evidence="1" type="ORF">CYMTET_18813</name>
</gene>
<organism evidence="1 2">
    <name type="scientific">Cymbomonas tetramitiformis</name>
    <dbReference type="NCBI Taxonomy" id="36881"/>
    <lineage>
        <taxon>Eukaryota</taxon>
        <taxon>Viridiplantae</taxon>
        <taxon>Chlorophyta</taxon>
        <taxon>Pyramimonadophyceae</taxon>
        <taxon>Pyramimonadales</taxon>
        <taxon>Pyramimonadaceae</taxon>
        <taxon>Cymbomonas</taxon>
    </lineage>
</organism>
<proteinExistence type="predicted"/>
<dbReference type="AlphaFoldDB" id="A0AAE0L5Y8"/>
<dbReference type="EMBL" id="LGRX02008721">
    <property type="protein sequence ID" value="KAK3272915.1"/>
    <property type="molecule type" value="Genomic_DNA"/>
</dbReference>
<evidence type="ECO:0000313" key="2">
    <source>
        <dbReference type="Proteomes" id="UP001190700"/>
    </source>
</evidence>
<name>A0AAE0L5Y8_9CHLO</name>
<evidence type="ECO:0000313" key="1">
    <source>
        <dbReference type="EMBL" id="KAK3272915.1"/>
    </source>
</evidence>
<dbReference type="Proteomes" id="UP001190700">
    <property type="component" value="Unassembled WGS sequence"/>
</dbReference>
<accession>A0AAE0L5Y8</accession>
<keyword evidence="2" id="KW-1185">Reference proteome</keyword>
<sequence length="89" mass="9088">MTVHIATVLPTPTVRHHVASWLLPATITITATPAIVGTVVTGAAHMSPTTAFLTATAVTDFDAGTIVADTVITSLTVPAGLHPTRHPQG</sequence>
<comment type="caution">
    <text evidence="1">The sequence shown here is derived from an EMBL/GenBank/DDBJ whole genome shotgun (WGS) entry which is preliminary data.</text>
</comment>
<reference evidence="1 2" key="1">
    <citation type="journal article" date="2015" name="Genome Biol. Evol.">
        <title>Comparative Genomics of a Bacterivorous Green Alga Reveals Evolutionary Causalities and Consequences of Phago-Mixotrophic Mode of Nutrition.</title>
        <authorList>
            <person name="Burns J.A."/>
            <person name="Paasch A."/>
            <person name="Narechania A."/>
            <person name="Kim E."/>
        </authorList>
    </citation>
    <scope>NUCLEOTIDE SEQUENCE [LARGE SCALE GENOMIC DNA]</scope>
    <source>
        <strain evidence="1 2">PLY_AMNH</strain>
    </source>
</reference>
<protein>
    <submittedName>
        <fullName evidence="1">Uncharacterized protein</fullName>
    </submittedName>
</protein>